<comment type="caution">
    <text evidence="2">The sequence shown here is derived from an EMBL/GenBank/DDBJ whole genome shotgun (WGS) entry which is preliminary data.</text>
</comment>
<reference evidence="2" key="1">
    <citation type="submission" date="2019-03" db="EMBL/GenBank/DDBJ databases">
        <title>Single cell metagenomics reveals metabolic interactions within the superorganism composed of flagellate Streblomastix strix and complex community of Bacteroidetes bacteria on its surface.</title>
        <authorList>
            <person name="Treitli S.C."/>
            <person name="Kolisko M."/>
            <person name="Husnik F."/>
            <person name="Keeling P."/>
            <person name="Hampl V."/>
        </authorList>
    </citation>
    <scope>NUCLEOTIDE SEQUENCE</scope>
    <source>
        <strain evidence="2">STM</strain>
    </source>
</reference>
<sequence length="72" mass="8790">MAPQKMNKNMNELIPIEQKIHEIRGQKVMLDFDLSEMYQVETKVLNQSVKRNIERFPERYMFQLTKEEFKNL</sequence>
<dbReference type="Pfam" id="PF10543">
    <property type="entry name" value="ORF6N"/>
    <property type="match status" value="1"/>
</dbReference>
<gene>
    <name evidence="2" type="ORF">EZS27_036130</name>
</gene>
<organism evidence="2">
    <name type="scientific">termite gut metagenome</name>
    <dbReference type="NCBI Taxonomy" id="433724"/>
    <lineage>
        <taxon>unclassified sequences</taxon>
        <taxon>metagenomes</taxon>
        <taxon>organismal metagenomes</taxon>
    </lineage>
</organism>
<feature type="non-terminal residue" evidence="2">
    <location>
        <position position="72"/>
    </location>
</feature>
<feature type="domain" description="KilA-N DNA-binding" evidence="1">
    <location>
        <begin position="18"/>
        <end position="72"/>
    </location>
</feature>
<accession>A0A5J4PW60</accession>
<protein>
    <recommendedName>
        <fullName evidence="1">KilA-N DNA-binding domain-containing protein</fullName>
    </recommendedName>
</protein>
<evidence type="ECO:0000313" key="2">
    <source>
        <dbReference type="EMBL" id="KAA6313031.1"/>
    </source>
</evidence>
<proteinExistence type="predicted"/>
<dbReference type="EMBL" id="SNRY01006244">
    <property type="protein sequence ID" value="KAA6313031.1"/>
    <property type="molecule type" value="Genomic_DNA"/>
</dbReference>
<dbReference type="InterPro" id="IPR018873">
    <property type="entry name" value="KilA-N_DNA-bd_domain"/>
</dbReference>
<name>A0A5J4PW60_9ZZZZ</name>
<evidence type="ECO:0000259" key="1">
    <source>
        <dbReference type="Pfam" id="PF10543"/>
    </source>
</evidence>
<dbReference type="AlphaFoldDB" id="A0A5J4PW60"/>